<dbReference type="AlphaFoldDB" id="A0A8J7P6H0"/>
<accession>A0A8J7P6H0</accession>
<dbReference type="EMBL" id="JAFLCK010000001">
    <property type="protein sequence ID" value="MBN8659054.1"/>
    <property type="molecule type" value="Genomic_DNA"/>
</dbReference>
<evidence type="ECO:0000313" key="1">
    <source>
        <dbReference type="EMBL" id="MBN8659054.1"/>
    </source>
</evidence>
<gene>
    <name evidence="1" type="ORF">J0M35_01735</name>
</gene>
<organism evidence="1 2">
    <name type="scientific">Candidatus Obscuribacter phosphatis</name>
    <dbReference type="NCBI Taxonomy" id="1906157"/>
    <lineage>
        <taxon>Bacteria</taxon>
        <taxon>Bacillati</taxon>
        <taxon>Candidatus Melainabacteria</taxon>
        <taxon>Candidatus Obscuribacterales</taxon>
        <taxon>Candidatus Obscuribacteraceae</taxon>
        <taxon>Candidatus Obscuribacter</taxon>
    </lineage>
</organism>
<sequence length="124" mass="14461">MSWLQIRPEDLENDERIERKLELERDEARQILMNSGLVERVVFTNCMIPLQIDAFLPTGEMCYGRNSRVGGNVKMWVYDKEYDLGKEAPPSLFKGERTADADKYTIIAQEMVALIRDYLEQKRG</sequence>
<reference evidence="1" key="1">
    <citation type="submission" date="2021-02" db="EMBL/GenBank/DDBJ databases">
        <title>Genome-Resolved Metagenomics of a Microbial Community Performing Photosynthetic Biological Nutrient Removal.</title>
        <authorList>
            <person name="Mcdaniel E.A."/>
        </authorList>
    </citation>
    <scope>NUCLEOTIDE SEQUENCE</scope>
    <source>
        <strain evidence="1">UWPOB_OBS1</strain>
    </source>
</reference>
<name>A0A8J7P6H0_9BACT</name>
<proteinExistence type="predicted"/>
<protein>
    <submittedName>
        <fullName evidence="1">Uncharacterized protein</fullName>
    </submittedName>
</protein>
<dbReference type="Proteomes" id="UP000664277">
    <property type="component" value="Unassembled WGS sequence"/>
</dbReference>
<evidence type="ECO:0000313" key="2">
    <source>
        <dbReference type="Proteomes" id="UP000664277"/>
    </source>
</evidence>
<comment type="caution">
    <text evidence="1">The sequence shown here is derived from an EMBL/GenBank/DDBJ whole genome shotgun (WGS) entry which is preliminary data.</text>
</comment>